<keyword evidence="1" id="KW-0238">DNA-binding</keyword>
<dbReference type="SMART" id="SM00530">
    <property type="entry name" value="HTH_XRE"/>
    <property type="match status" value="1"/>
</dbReference>
<evidence type="ECO:0000313" key="4">
    <source>
        <dbReference type="Proteomes" id="UP000002513"/>
    </source>
</evidence>
<feature type="domain" description="HTH cro/C1-type" evidence="2">
    <location>
        <begin position="6"/>
        <end position="60"/>
    </location>
</feature>
<dbReference type="PROSITE" id="PS50943">
    <property type="entry name" value="HTH_CROC1"/>
    <property type="match status" value="1"/>
</dbReference>
<dbReference type="InterPro" id="IPR010982">
    <property type="entry name" value="Lambda_DNA-bd_dom_sf"/>
</dbReference>
<dbReference type="HOGENOM" id="CLU_066192_44_5_9"/>
<accession>Q92B07</accession>
<proteinExistence type="predicted"/>
<dbReference type="AlphaFoldDB" id="Q92B07"/>
<name>Q92B07_LISIN</name>
<dbReference type="InterPro" id="IPR001387">
    <property type="entry name" value="Cro/C1-type_HTH"/>
</dbReference>
<dbReference type="EMBL" id="AL596169">
    <property type="protein sequence ID" value="CAC96992.1"/>
    <property type="molecule type" value="Genomic_DNA"/>
</dbReference>
<evidence type="ECO:0000256" key="1">
    <source>
        <dbReference type="ARBA" id="ARBA00023125"/>
    </source>
</evidence>
<evidence type="ECO:0000313" key="3">
    <source>
        <dbReference type="EMBL" id="CAC96992.1"/>
    </source>
</evidence>
<dbReference type="Gene3D" id="1.10.260.40">
    <property type="entry name" value="lambda repressor-like DNA-binding domains"/>
    <property type="match status" value="1"/>
</dbReference>
<dbReference type="PANTHER" id="PTHR46558:SF3">
    <property type="entry name" value="TRANSCRIPTIONAL REGULATOR"/>
    <property type="match status" value="1"/>
</dbReference>
<evidence type="ECO:0000259" key="2">
    <source>
        <dbReference type="PROSITE" id="PS50943"/>
    </source>
</evidence>
<dbReference type="Proteomes" id="UP000002513">
    <property type="component" value="Chromosome"/>
</dbReference>
<dbReference type="RefSeq" id="WP_010990939.1">
    <property type="nucleotide sequence ID" value="NC_003212.1"/>
</dbReference>
<dbReference type="STRING" id="272626.gene:17566092"/>
<dbReference type="eggNOG" id="COG1476">
    <property type="taxonomic scope" value="Bacteria"/>
</dbReference>
<dbReference type="PIR" id="AH1652">
    <property type="entry name" value="AH1652"/>
</dbReference>
<dbReference type="SUPFAM" id="SSF47413">
    <property type="entry name" value="lambda repressor-like DNA-binding domains"/>
    <property type="match status" value="1"/>
</dbReference>
<gene>
    <name evidence="3" type="ordered locus">lin1761</name>
</gene>
<dbReference type="CDD" id="cd00093">
    <property type="entry name" value="HTH_XRE"/>
    <property type="match status" value="1"/>
</dbReference>
<reference evidence="3 4" key="1">
    <citation type="journal article" date="2001" name="Science">
        <title>Comparative genomics of Listeria species.</title>
        <authorList>
            <person name="Glaser P."/>
            <person name="Frangeul L."/>
            <person name="Buchrieser C."/>
            <person name="Rusniok C."/>
            <person name="Amend A."/>
            <person name="Baquero F."/>
            <person name="Berche P."/>
            <person name="Bloecker H."/>
            <person name="Brandt P."/>
            <person name="Chakraborty T."/>
            <person name="Charbit A."/>
            <person name="Chetouani F."/>
            <person name="Couve E."/>
            <person name="de Daruvar A."/>
            <person name="Dehoux P."/>
            <person name="Domann E."/>
            <person name="Dominguez-Bernal G."/>
            <person name="Duchaud E."/>
            <person name="Durant L."/>
            <person name="Dussurget O."/>
            <person name="Entian K.-D."/>
            <person name="Fsihi H."/>
            <person name="Garcia-del Portillo F."/>
            <person name="Garrido P."/>
            <person name="Gautier L."/>
            <person name="Goebel W."/>
            <person name="Gomez-Lopez N."/>
            <person name="Hain T."/>
            <person name="Hauf J."/>
            <person name="Jackson D."/>
            <person name="Jones L.-M."/>
            <person name="Kaerst U."/>
            <person name="Kreft J."/>
            <person name="Kuhn M."/>
            <person name="Kunst F."/>
            <person name="Kurapkat G."/>
            <person name="Madueno E."/>
            <person name="Maitournam A."/>
            <person name="Mata Vicente J."/>
            <person name="Ng E."/>
            <person name="Nedjari H."/>
            <person name="Nordsiek G."/>
            <person name="Novella S."/>
            <person name="de Pablos B."/>
            <person name="Perez-Diaz J.-C."/>
            <person name="Purcell R."/>
            <person name="Remmel B."/>
            <person name="Rose M."/>
            <person name="Schlueter T."/>
            <person name="Simoes N."/>
            <person name="Tierrez A."/>
            <person name="Vazquez-Boland J.-A."/>
            <person name="Voss H."/>
            <person name="Wehland J."/>
            <person name="Cossart P."/>
        </authorList>
    </citation>
    <scope>NUCLEOTIDE SEQUENCE [LARGE SCALE GENOMIC DNA]</scope>
    <source>
        <strain evidence="4">ATCC BAA-680 / CLIP 11262</strain>
    </source>
</reference>
<protein>
    <submittedName>
        <fullName evidence="3">Lin1761 protein</fullName>
    </submittedName>
</protein>
<sequence length="74" mass="8323">MKNNNLSDARKEKGLTQQELAEKLQVRKSTVSNWETGYSSPGISTAIQTAIILDKDVSFLFGNKVQETHTRVRD</sequence>
<organism evidence="3 4">
    <name type="scientific">Listeria innocua serovar 6a (strain ATCC BAA-680 / CLIP 11262)</name>
    <dbReference type="NCBI Taxonomy" id="272626"/>
    <lineage>
        <taxon>Bacteria</taxon>
        <taxon>Bacillati</taxon>
        <taxon>Bacillota</taxon>
        <taxon>Bacilli</taxon>
        <taxon>Bacillales</taxon>
        <taxon>Listeriaceae</taxon>
        <taxon>Listeria</taxon>
    </lineage>
</organism>
<dbReference type="OrthoDB" id="2454744at2"/>
<dbReference type="GO" id="GO:0003677">
    <property type="term" value="F:DNA binding"/>
    <property type="evidence" value="ECO:0007669"/>
    <property type="project" value="UniProtKB-KW"/>
</dbReference>
<dbReference type="PANTHER" id="PTHR46558">
    <property type="entry name" value="TRACRIPTIONAL REGULATORY PROTEIN-RELATED-RELATED"/>
    <property type="match status" value="1"/>
</dbReference>
<dbReference type="KEGG" id="lin:lin1761"/>
<dbReference type="Pfam" id="PF01381">
    <property type="entry name" value="HTH_3"/>
    <property type="match status" value="1"/>
</dbReference>